<gene>
    <name evidence="1" type="ORF">M404DRAFT_1002474</name>
</gene>
<accession>A0A0C3J046</accession>
<sequence length="58" mass="6514">MHPWFGHIVFGDLDNHVPHPHDRLLSRANQRQLAEIGISCNPPHALGLTNPTFLTPVQ</sequence>
<reference evidence="1 2" key="1">
    <citation type="submission" date="2014-04" db="EMBL/GenBank/DDBJ databases">
        <authorList>
            <consortium name="DOE Joint Genome Institute"/>
            <person name="Kuo A."/>
            <person name="Kohler A."/>
            <person name="Costa M.D."/>
            <person name="Nagy L.G."/>
            <person name="Floudas D."/>
            <person name="Copeland A."/>
            <person name="Barry K.W."/>
            <person name="Cichocki N."/>
            <person name="Veneault-Fourrey C."/>
            <person name="LaButti K."/>
            <person name="Lindquist E.A."/>
            <person name="Lipzen A."/>
            <person name="Lundell T."/>
            <person name="Morin E."/>
            <person name="Murat C."/>
            <person name="Sun H."/>
            <person name="Tunlid A."/>
            <person name="Henrissat B."/>
            <person name="Grigoriev I.V."/>
            <person name="Hibbett D.S."/>
            <person name="Martin F."/>
            <person name="Nordberg H.P."/>
            <person name="Cantor M.N."/>
            <person name="Hua S.X."/>
        </authorList>
    </citation>
    <scope>NUCLEOTIDE SEQUENCE [LARGE SCALE GENOMIC DNA]</scope>
    <source>
        <strain evidence="1 2">Marx 270</strain>
    </source>
</reference>
<dbReference type="Proteomes" id="UP000054217">
    <property type="component" value="Unassembled WGS sequence"/>
</dbReference>
<organism evidence="1 2">
    <name type="scientific">Pisolithus tinctorius Marx 270</name>
    <dbReference type="NCBI Taxonomy" id="870435"/>
    <lineage>
        <taxon>Eukaryota</taxon>
        <taxon>Fungi</taxon>
        <taxon>Dikarya</taxon>
        <taxon>Basidiomycota</taxon>
        <taxon>Agaricomycotina</taxon>
        <taxon>Agaricomycetes</taxon>
        <taxon>Agaricomycetidae</taxon>
        <taxon>Boletales</taxon>
        <taxon>Sclerodermatineae</taxon>
        <taxon>Pisolithaceae</taxon>
        <taxon>Pisolithus</taxon>
    </lineage>
</organism>
<name>A0A0C3J046_PISTI</name>
<keyword evidence="2" id="KW-1185">Reference proteome</keyword>
<evidence type="ECO:0000313" key="1">
    <source>
        <dbReference type="EMBL" id="KIO02453.1"/>
    </source>
</evidence>
<dbReference type="InParanoid" id="A0A0C3J046"/>
<proteinExistence type="predicted"/>
<protein>
    <submittedName>
        <fullName evidence="1">Uncharacterized protein</fullName>
    </submittedName>
</protein>
<dbReference type="EMBL" id="KN831982">
    <property type="protein sequence ID" value="KIO02453.1"/>
    <property type="molecule type" value="Genomic_DNA"/>
</dbReference>
<dbReference type="AlphaFoldDB" id="A0A0C3J046"/>
<dbReference type="HOGENOM" id="CLU_2980082_0_0_1"/>
<evidence type="ECO:0000313" key="2">
    <source>
        <dbReference type="Proteomes" id="UP000054217"/>
    </source>
</evidence>
<reference evidence="2" key="2">
    <citation type="submission" date="2015-01" db="EMBL/GenBank/DDBJ databases">
        <title>Evolutionary Origins and Diversification of the Mycorrhizal Mutualists.</title>
        <authorList>
            <consortium name="DOE Joint Genome Institute"/>
            <consortium name="Mycorrhizal Genomics Consortium"/>
            <person name="Kohler A."/>
            <person name="Kuo A."/>
            <person name="Nagy L.G."/>
            <person name="Floudas D."/>
            <person name="Copeland A."/>
            <person name="Barry K.W."/>
            <person name="Cichocki N."/>
            <person name="Veneault-Fourrey C."/>
            <person name="LaButti K."/>
            <person name="Lindquist E.A."/>
            <person name="Lipzen A."/>
            <person name="Lundell T."/>
            <person name="Morin E."/>
            <person name="Murat C."/>
            <person name="Riley R."/>
            <person name="Ohm R."/>
            <person name="Sun H."/>
            <person name="Tunlid A."/>
            <person name="Henrissat B."/>
            <person name="Grigoriev I.V."/>
            <person name="Hibbett D.S."/>
            <person name="Martin F."/>
        </authorList>
    </citation>
    <scope>NUCLEOTIDE SEQUENCE [LARGE SCALE GENOMIC DNA]</scope>
    <source>
        <strain evidence="2">Marx 270</strain>
    </source>
</reference>